<evidence type="ECO:0008006" key="4">
    <source>
        <dbReference type="Google" id="ProtNLM"/>
    </source>
</evidence>
<evidence type="ECO:0000313" key="3">
    <source>
        <dbReference type="Proteomes" id="UP000177130"/>
    </source>
</evidence>
<comment type="caution">
    <text evidence="2">The sequence shown here is derived from an EMBL/GenBank/DDBJ whole genome shotgun (WGS) entry which is preliminary data.</text>
</comment>
<dbReference type="InterPro" id="IPR002882">
    <property type="entry name" value="CofD"/>
</dbReference>
<dbReference type="STRING" id="1802306.A3C72_01585"/>
<dbReference type="EMBL" id="MHRK01000005">
    <property type="protein sequence ID" value="OHA24783.1"/>
    <property type="molecule type" value="Genomic_DNA"/>
</dbReference>
<accession>A0A1G2MLQ0</accession>
<dbReference type="SUPFAM" id="SSF142338">
    <property type="entry name" value="CofD-like"/>
    <property type="match status" value="1"/>
</dbReference>
<dbReference type="Proteomes" id="UP000177130">
    <property type="component" value="Unassembled WGS sequence"/>
</dbReference>
<evidence type="ECO:0000313" key="2">
    <source>
        <dbReference type="EMBL" id="OHA24783.1"/>
    </source>
</evidence>
<evidence type="ECO:0000256" key="1">
    <source>
        <dbReference type="ARBA" id="ARBA00022490"/>
    </source>
</evidence>
<dbReference type="PANTHER" id="PTHR30135">
    <property type="entry name" value="UNCHARACTERIZED PROTEIN YVCK-RELATED"/>
    <property type="match status" value="1"/>
</dbReference>
<proteinExistence type="predicted"/>
<dbReference type="PANTHER" id="PTHR30135:SF3">
    <property type="entry name" value="GLUCONEOGENESIS FACTOR-RELATED"/>
    <property type="match status" value="1"/>
</dbReference>
<dbReference type="AlphaFoldDB" id="A0A1G2MLQ0"/>
<dbReference type="CDD" id="cd07187">
    <property type="entry name" value="YvcK_like"/>
    <property type="match status" value="1"/>
</dbReference>
<dbReference type="Pfam" id="PF01933">
    <property type="entry name" value="CofD"/>
    <property type="match status" value="1"/>
</dbReference>
<dbReference type="Gene3D" id="3.40.50.10680">
    <property type="entry name" value="CofD-like domains"/>
    <property type="match status" value="1"/>
</dbReference>
<name>A0A1G2MLQ0_9BACT</name>
<dbReference type="InterPro" id="IPR038136">
    <property type="entry name" value="CofD-like_dom_sf"/>
</dbReference>
<keyword evidence="1" id="KW-0963">Cytoplasm</keyword>
<organism evidence="2 3">
    <name type="scientific">Candidatus Taylorbacteria bacterium RIFCSPHIGHO2_02_FULL_43_32b</name>
    <dbReference type="NCBI Taxonomy" id="1802306"/>
    <lineage>
        <taxon>Bacteria</taxon>
        <taxon>Candidatus Tayloriibacteriota</taxon>
    </lineage>
</organism>
<dbReference type="GO" id="GO:0043743">
    <property type="term" value="F:LPPG:FO 2-phospho-L-lactate transferase activity"/>
    <property type="evidence" value="ECO:0007669"/>
    <property type="project" value="InterPro"/>
</dbReference>
<dbReference type="InterPro" id="IPR010119">
    <property type="entry name" value="Gluconeogen_factor"/>
</dbReference>
<protein>
    <recommendedName>
        <fullName evidence="4">Gluconeogenesis factor</fullName>
    </recommendedName>
</protein>
<sequence length="326" mass="35980">MKKETKNKGEESVVLVGGGGGVYRIAKFLKYVRGNITTVQTIFDHGGHSGELRDERGVLPPGDIRQAIVALSDEEIEGDLRALLTHRFSPHNGSSLDGATVGNILLTALTEITGNPVSAINVLSRWFRVKGRVLPVSLDDCELCALLNDGSVLVGEGKIDKRSENDKRKIKKVFLSPPAEIYREVPEAIVAAHKIVFCPGDLYTSLIPCTLVRGFKEALSRSKAKLIYVTNIMTKKAETDGFKASDFAKELLRYIGQKRFDTIIVNTGEVRKNLLGEYEKQKAHPVVCDISRLKSFAKNIVPENFVDDKGEVVRHNQRVASIIARL</sequence>
<gene>
    <name evidence="2" type="ORF">A3C72_01585</name>
</gene>
<dbReference type="NCBIfam" id="TIGR01826">
    <property type="entry name" value="CofD_related"/>
    <property type="match status" value="1"/>
</dbReference>
<reference evidence="2 3" key="1">
    <citation type="journal article" date="2016" name="Nat. Commun.">
        <title>Thousands of microbial genomes shed light on interconnected biogeochemical processes in an aquifer system.</title>
        <authorList>
            <person name="Anantharaman K."/>
            <person name="Brown C.T."/>
            <person name="Hug L.A."/>
            <person name="Sharon I."/>
            <person name="Castelle C.J."/>
            <person name="Probst A.J."/>
            <person name="Thomas B.C."/>
            <person name="Singh A."/>
            <person name="Wilkins M.J."/>
            <person name="Karaoz U."/>
            <person name="Brodie E.L."/>
            <person name="Williams K.H."/>
            <person name="Hubbard S.S."/>
            <person name="Banfield J.F."/>
        </authorList>
    </citation>
    <scope>NUCLEOTIDE SEQUENCE [LARGE SCALE GENOMIC DNA]</scope>
</reference>